<evidence type="ECO:0000313" key="16">
    <source>
        <dbReference type="EMBL" id="KAK0463040.1"/>
    </source>
</evidence>
<evidence type="ECO:0000256" key="1">
    <source>
        <dbReference type="ARBA" id="ARBA00004240"/>
    </source>
</evidence>
<dbReference type="Gene3D" id="1.25.40.980">
    <property type="match status" value="1"/>
</dbReference>
<reference evidence="16" key="1">
    <citation type="submission" date="2023-06" db="EMBL/GenBank/DDBJ databases">
        <authorList>
            <consortium name="Lawrence Berkeley National Laboratory"/>
            <person name="Ahrendt S."/>
            <person name="Sahu N."/>
            <person name="Indic B."/>
            <person name="Wong-Bajracharya J."/>
            <person name="Merenyi Z."/>
            <person name="Ke H.-M."/>
            <person name="Monk M."/>
            <person name="Kocsube S."/>
            <person name="Drula E."/>
            <person name="Lipzen A."/>
            <person name="Balint B."/>
            <person name="Henrissat B."/>
            <person name="Andreopoulos B."/>
            <person name="Martin F.M."/>
            <person name="Harder C.B."/>
            <person name="Rigling D."/>
            <person name="Ford K.L."/>
            <person name="Foster G.D."/>
            <person name="Pangilinan J."/>
            <person name="Papanicolaou A."/>
            <person name="Barry K."/>
            <person name="LaButti K."/>
            <person name="Viragh M."/>
            <person name="Koriabine M."/>
            <person name="Yan M."/>
            <person name="Riley R."/>
            <person name="Champramary S."/>
            <person name="Plett K.L."/>
            <person name="Tsai I.J."/>
            <person name="Slot J."/>
            <person name="Sipos G."/>
            <person name="Plett J."/>
            <person name="Nagy L.G."/>
            <person name="Grigoriev I.V."/>
        </authorList>
    </citation>
    <scope>NUCLEOTIDE SEQUENCE</scope>
    <source>
        <strain evidence="16">CCBAS 213</strain>
    </source>
</reference>
<feature type="compositionally biased region" description="Low complexity" evidence="14">
    <location>
        <begin position="252"/>
        <end position="261"/>
    </location>
</feature>
<feature type="repeat" description="WD" evidence="13">
    <location>
        <begin position="44"/>
        <end position="86"/>
    </location>
</feature>
<evidence type="ECO:0000256" key="3">
    <source>
        <dbReference type="ARBA" id="ARBA00009358"/>
    </source>
</evidence>
<evidence type="ECO:0000256" key="6">
    <source>
        <dbReference type="ARBA" id="ARBA00022448"/>
    </source>
</evidence>
<evidence type="ECO:0000256" key="4">
    <source>
        <dbReference type="ARBA" id="ARBA00013507"/>
    </source>
</evidence>
<feature type="transmembrane region" description="Helical" evidence="15">
    <location>
        <begin position="12"/>
        <end position="29"/>
    </location>
</feature>
<keyword evidence="15" id="KW-0812">Transmembrane</keyword>
<comment type="subcellular location">
    <subcellularLocation>
        <location evidence="2">Cytoplasmic vesicle</location>
        <location evidence="2">COPII-coated vesicle membrane</location>
        <topology evidence="2">Peripheral membrane protein</topology>
        <orientation evidence="2">Cytoplasmic side</orientation>
    </subcellularLocation>
    <subcellularLocation>
        <location evidence="1">Endoplasmic reticulum</location>
    </subcellularLocation>
</comment>
<dbReference type="InterPro" id="IPR001680">
    <property type="entry name" value="WD40_rpt"/>
</dbReference>
<dbReference type="PANTHER" id="PTHR13923:SF11">
    <property type="entry name" value="SECRETORY 31, ISOFORM D"/>
    <property type="match status" value="1"/>
</dbReference>
<evidence type="ECO:0000256" key="8">
    <source>
        <dbReference type="ARBA" id="ARBA00022737"/>
    </source>
</evidence>
<keyword evidence="17" id="KW-1185">Reference proteome</keyword>
<organism evidence="16 17">
    <name type="scientific">Armillaria tabescens</name>
    <name type="common">Ringless honey mushroom</name>
    <name type="synonym">Agaricus tabescens</name>
    <dbReference type="NCBI Taxonomy" id="1929756"/>
    <lineage>
        <taxon>Eukaryota</taxon>
        <taxon>Fungi</taxon>
        <taxon>Dikarya</taxon>
        <taxon>Basidiomycota</taxon>
        <taxon>Agaricomycotina</taxon>
        <taxon>Agaricomycetes</taxon>
        <taxon>Agaricomycetidae</taxon>
        <taxon>Agaricales</taxon>
        <taxon>Marasmiineae</taxon>
        <taxon>Physalacriaceae</taxon>
        <taxon>Desarmillaria</taxon>
    </lineage>
</organism>
<keyword evidence="8" id="KW-0677">Repeat</keyword>
<dbReference type="InterPro" id="IPR036322">
    <property type="entry name" value="WD40_repeat_dom_sf"/>
</dbReference>
<comment type="function">
    <text evidence="12">Component of the coat protein complex II (COPII) which promotes the formation of transport vesicles from the endoplasmic reticulum (ER). The coat has two main functions, the physical deformation of the endoplasmic reticulum membrane into vesicles and the selection of cargo molecules.</text>
</comment>
<dbReference type="InterPro" id="IPR015943">
    <property type="entry name" value="WD40/YVTN_repeat-like_dom_sf"/>
</dbReference>
<keyword evidence="15" id="KW-0472">Membrane</keyword>
<dbReference type="InterPro" id="IPR040251">
    <property type="entry name" value="SEC31-like"/>
</dbReference>
<dbReference type="GO" id="GO:0070971">
    <property type="term" value="C:endoplasmic reticulum exit site"/>
    <property type="evidence" value="ECO:0007669"/>
    <property type="project" value="TreeGrafter"/>
</dbReference>
<evidence type="ECO:0000256" key="12">
    <source>
        <dbReference type="ARBA" id="ARBA00025471"/>
    </source>
</evidence>
<comment type="similarity">
    <text evidence="3">Belongs to the WD repeat SEC31 family.</text>
</comment>
<feature type="region of interest" description="Disordered" evidence="14">
    <location>
        <begin position="243"/>
        <end position="265"/>
    </location>
</feature>
<keyword evidence="15" id="KW-1133">Transmembrane helix</keyword>
<dbReference type="AlphaFoldDB" id="A0AA39NCE7"/>
<dbReference type="GeneID" id="85363482"/>
<evidence type="ECO:0000256" key="5">
    <source>
        <dbReference type="ARBA" id="ARBA00021236"/>
    </source>
</evidence>
<dbReference type="SMART" id="SM00320">
    <property type="entry name" value="WD40"/>
    <property type="match status" value="4"/>
</dbReference>
<dbReference type="Pfam" id="PF00400">
    <property type="entry name" value="WD40"/>
    <property type="match status" value="1"/>
</dbReference>
<evidence type="ECO:0000256" key="15">
    <source>
        <dbReference type="SAM" id="Phobius"/>
    </source>
</evidence>
<evidence type="ECO:0000256" key="9">
    <source>
        <dbReference type="ARBA" id="ARBA00022824"/>
    </source>
</evidence>
<comment type="caution">
    <text evidence="16">The sequence shown here is derived from an EMBL/GenBank/DDBJ whole genome shotgun (WGS) entry which is preliminary data.</text>
</comment>
<dbReference type="EMBL" id="JAUEPS010000008">
    <property type="protein sequence ID" value="KAK0463040.1"/>
    <property type="molecule type" value="Genomic_DNA"/>
</dbReference>
<evidence type="ECO:0000256" key="11">
    <source>
        <dbReference type="ARBA" id="ARBA00022927"/>
    </source>
</evidence>
<dbReference type="PROSITE" id="PS00678">
    <property type="entry name" value="WD_REPEATS_1"/>
    <property type="match status" value="1"/>
</dbReference>
<dbReference type="GO" id="GO:0030127">
    <property type="term" value="C:COPII vesicle coat"/>
    <property type="evidence" value="ECO:0007669"/>
    <property type="project" value="TreeGrafter"/>
</dbReference>
<dbReference type="PANTHER" id="PTHR13923">
    <property type="entry name" value="SEC31-RELATED PROTEIN"/>
    <property type="match status" value="1"/>
</dbReference>
<dbReference type="GO" id="GO:0090110">
    <property type="term" value="P:COPII-coated vesicle cargo loading"/>
    <property type="evidence" value="ECO:0007669"/>
    <property type="project" value="TreeGrafter"/>
</dbReference>
<evidence type="ECO:0000256" key="2">
    <source>
        <dbReference type="ARBA" id="ARBA00004299"/>
    </source>
</evidence>
<keyword evidence="11" id="KW-0653">Protein transport</keyword>
<gene>
    <name evidence="16" type="ORF">EV420DRAFT_1732137</name>
</gene>
<dbReference type="Gene3D" id="1.25.40.1030">
    <property type="match status" value="1"/>
</dbReference>
<evidence type="ECO:0000256" key="13">
    <source>
        <dbReference type="PROSITE-ProRule" id="PRU00221"/>
    </source>
</evidence>
<dbReference type="GO" id="GO:0005198">
    <property type="term" value="F:structural molecule activity"/>
    <property type="evidence" value="ECO:0007669"/>
    <property type="project" value="TreeGrafter"/>
</dbReference>
<accession>A0AA39NCE7</accession>
<evidence type="ECO:0000256" key="14">
    <source>
        <dbReference type="SAM" id="MobiDB-lite"/>
    </source>
</evidence>
<dbReference type="PROSITE" id="PS50082">
    <property type="entry name" value="WD_REPEATS_2"/>
    <property type="match status" value="1"/>
</dbReference>
<evidence type="ECO:0000256" key="7">
    <source>
        <dbReference type="ARBA" id="ARBA00022574"/>
    </source>
</evidence>
<keyword evidence="6" id="KW-0813">Transport</keyword>
<proteinExistence type="inferred from homology"/>
<protein>
    <recommendedName>
        <fullName evidence="5">Protein transport protein SEC31</fullName>
    </recommendedName>
    <alternativeName>
        <fullName evidence="4">Protein transport protein sec31</fullName>
    </alternativeName>
</protein>
<dbReference type="GO" id="GO:0007029">
    <property type="term" value="P:endoplasmic reticulum organization"/>
    <property type="evidence" value="ECO:0007669"/>
    <property type="project" value="TreeGrafter"/>
</dbReference>
<keyword evidence="10" id="KW-0931">ER-Golgi transport</keyword>
<dbReference type="GO" id="GO:0015031">
    <property type="term" value="P:protein transport"/>
    <property type="evidence" value="ECO:0007669"/>
    <property type="project" value="UniProtKB-KW"/>
</dbReference>
<sequence length="799" mass="87561">MASWHCEIQRRFFLVLGALHGWAFCFLFPERVLQQLQRVPHPAEYHHTGQVRALDFNPLQTHLLSSGAINGEVCIWDLKDSMKPYAPTPGSRSTNLDEITSVAWNQQVPYVLTGASMTGYTVVWDLRGKREVVALAYGGGAGMLAGQVSATNGLAVGGRRGMSTIAWHPDNATRLVTASEDDSSPIIMVWDLRNACVTGHEKGILSLSWCKLPSTSNWTFQVEWCPRNPDLLATAFFDGTAGTHSIQSNNEPATTATPAPADSKRHPFTEAAPKMAEMSGIQLLRFWWKAGIGKHHSAIIHLRKVVTEQNLVVEATKLKTAIEGDSLKSFAQEKADAVADGQEAWKALLSLFQADSRDELVMLLGFSKADIAARVVEAVEKLKVMKQSSEEEVEAEEDDGELKTHEPMVSFAEEHTFHVATDDDPFGGAVEKTPSEISADATSDGNRLTDIESTTTALSLFGDDGPRMPQRDVAGADFFSSIGLSGESIPPIDVPHTDYGIDSSVAMTIGSGPSSVTSETSKSNTFKIYPADKSETDRLVTKALVLGDFDSAVLLCLFGPIHRCYPPRTEGRTGALTADPKDQEIFVVICTFASKEEFPSLTEQLGRRLEFQFAVSNASGSCAGFSVLQRIASIWLEEMAEQESVLLVDAKHQEDSYYTDHAQALQSFIEKVTVFRSATKYVNSDLQQKSDIKTFKLANLYDRYFEYAALLASQGLAEEATVFLKLMPSDYKGPGYETNTKLKAVIEGDSMKSFAQEKEDAALEEREAQKVLPGPDSRDERGAFKADIAARIALRLEII</sequence>
<dbReference type="Proteomes" id="UP001175211">
    <property type="component" value="Unassembled WGS sequence"/>
</dbReference>
<keyword evidence="9" id="KW-0256">Endoplasmic reticulum</keyword>
<dbReference type="SUPFAM" id="SSF50978">
    <property type="entry name" value="WD40 repeat-like"/>
    <property type="match status" value="1"/>
</dbReference>
<dbReference type="Gene3D" id="2.130.10.10">
    <property type="entry name" value="YVTN repeat-like/Quinoprotein amine dehydrogenase"/>
    <property type="match status" value="1"/>
</dbReference>
<keyword evidence="7 13" id="KW-0853">WD repeat</keyword>
<evidence type="ECO:0000256" key="10">
    <source>
        <dbReference type="ARBA" id="ARBA00022892"/>
    </source>
</evidence>
<dbReference type="RefSeq" id="XP_060334506.1">
    <property type="nucleotide sequence ID" value="XM_060479934.1"/>
</dbReference>
<name>A0AA39NCE7_ARMTA</name>
<dbReference type="InterPro" id="IPR019775">
    <property type="entry name" value="WD40_repeat_CS"/>
</dbReference>
<evidence type="ECO:0000313" key="17">
    <source>
        <dbReference type="Proteomes" id="UP001175211"/>
    </source>
</evidence>